<accession>A0A0L1I9M1</accession>
<feature type="transmembrane region" description="Helical" evidence="1">
    <location>
        <begin position="146"/>
        <end position="168"/>
    </location>
</feature>
<proteinExistence type="predicted"/>
<reference evidence="3" key="1">
    <citation type="submission" date="2015-07" db="EMBL/GenBank/DDBJ databases">
        <title>Annotation of Plasmodium falciparum IGH-CR14.</title>
        <authorList>
            <consortium name="The Broad Institute Genome Sequencing Platform"/>
            <person name="Volkman S.K."/>
            <person name="Neafsey D.E."/>
            <person name="Dash A.P."/>
            <person name="Chitnis C.E."/>
            <person name="Hartl D.L."/>
            <person name="Young S.K."/>
            <person name="Zeng Q."/>
            <person name="Koehrsen M."/>
            <person name="Alvarado L."/>
            <person name="Berlin A."/>
            <person name="Borenstein D."/>
            <person name="Chapman S.B."/>
            <person name="Chen Z."/>
            <person name="Engels R."/>
            <person name="Freedman E."/>
            <person name="Gellesch M."/>
            <person name="Goldberg J."/>
            <person name="Griggs A."/>
            <person name="Gujja S."/>
            <person name="Heilman E.R."/>
            <person name="Heiman D.I."/>
            <person name="Howarth C."/>
            <person name="Jen D."/>
            <person name="Larson L."/>
            <person name="Mehta T."/>
            <person name="Neiman D."/>
            <person name="Park D."/>
            <person name="Pearson M."/>
            <person name="Roberts A."/>
            <person name="Saif S."/>
            <person name="Shea T."/>
            <person name="Shenoy N."/>
            <person name="Sisk P."/>
            <person name="Stolte C."/>
            <person name="Sykes S."/>
            <person name="Walk T."/>
            <person name="White J."/>
            <person name="Yandava C."/>
            <person name="Haas B."/>
            <person name="Henn M.R."/>
            <person name="Nusbaum C."/>
            <person name="Birren B."/>
        </authorList>
    </citation>
    <scope>NUCLEOTIDE SEQUENCE [LARGE SCALE GENOMIC DNA]</scope>
    <source>
        <strain evidence="3">IGH-CR14</strain>
    </source>
</reference>
<evidence type="ECO:0000313" key="2">
    <source>
        <dbReference type="EMBL" id="KNG75905.1"/>
    </source>
</evidence>
<keyword evidence="1" id="KW-0472">Membrane</keyword>
<dbReference type="InterPro" id="IPR013083">
    <property type="entry name" value="Znf_RING/FYVE/PHD"/>
</dbReference>
<name>A0A0L1I9M1_PLAFA</name>
<dbReference type="AlphaFoldDB" id="A0A0L1I9M1"/>
<evidence type="ECO:0000313" key="3">
    <source>
        <dbReference type="Proteomes" id="UP000054562"/>
    </source>
</evidence>
<dbReference type="Gene3D" id="3.30.40.10">
    <property type="entry name" value="Zinc/RING finger domain, C3HC4 (zinc finger)"/>
    <property type="match status" value="1"/>
</dbReference>
<reference evidence="3" key="2">
    <citation type="submission" date="2015-07" db="EMBL/GenBank/DDBJ databases">
        <title>The genome sequence of Plasmodium falciparum IGH-CR14.</title>
        <authorList>
            <consortium name="The Broad Institute Genome Sequencing Platform"/>
            <person name="Volkman S.K."/>
            <person name="Neafsey D.E."/>
            <person name="Dash A.P."/>
            <person name="Chitnis C.E."/>
            <person name="Hartl D.L."/>
            <person name="Young S.K."/>
            <person name="Kodira C.D."/>
            <person name="Zeng Q."/>
            <person name="Koehrsen M."/>
            <person name="Godfrey P."/>
            <person name="Alvarado L."/>
            <person name="Berlin A."/>
            <person name="Borenstein D."/>
            <person name="Chen Z."/>
            <person name="Engels R."/>
            <person name="Freedman E."/>
            <person name="Gellesch M."/>
            <person name="Goldberg J."/>
            <person name="Griggs A."/>
            <person name="Gujja S."/>
            <person name="Heiman D."/>
            <person name="Hepburn T."/>
            <person name="Howarth C."/>
            <person name="Jen D."/>
            <person name="Larson L."/>
            <person name="Lewis B."/>
            <person name="Mehta T."/>
            <person name="Park D."/>
            <person name="Pearson M."/>
            <person name="Roberts A."/>
            <person name="Saif S."/>
            <person name="Shea T."/>
            <person name="Shenoy N."/>
            <person name="Sisk P."/>
            <person name="Stolte C."/>
            <person name="Sykes S."/>
            <person name="Walk T."/>
            <person name="White J."/>
            <person name="Yandava C."/>
            <person name="Wirth D.F."/>
            <person name="Nusbaum C."/>
            <person name="Birren B."/>
        </authorList>
    </citation>
    <scope>NUCLEOTIDE SEQUENCE [LARGE SCALE GENOMIC DNA]</scope>
    <source>
        <strain evidence="3">IGH-CR14</strain>
    </source>
</reference>
<keyword evidence="1" id="KW-1133">Transmembrane helix</keyword>
<dbReference type="Proteomes" id="UP000054562">
    <property type="component" value="Unassembled WGS sequence"/>
</dbReference>
<sequence length="222" mass="26214">MHGCMVLNDGDEKSLKVYFQRKNNSDEQAELFCFICLEKNFENSNLISCCSLCTACVHKKCWYTWRRNQKLSALRSKILGLNKLNPLLCTICKTGIAKIEEENDMNWIINNNSNKEYLQDELLRIISSLLNNEINDNHMPMLHIKYIFSFNFIFLILSIFLIILFSVYIINYSYLYIFFYLPICGIIIDDLNQFIHSFIDERLANLGVDTEIMKIMILFYFI</sequence>
<organism evidence="2 3">
    <name type="scientific">Plasmodium falciparum IGH-CR14</name>
    <dbReference type="NCBI Taxonomy" id="580059"/>
    <lineage>
        <taxon>Eukaryota</taxon>
        <taxon>Sar</taxon>
        <taxon>Alveolata</taxon>
        <taxon>Apicomplexa</taxon>
        <taxon>Aconoidasida</taxon>
        <taxon>Haemosporida</taxon>
        <taxon>Plasmodiidae</taxon>
        <taxon>Plasmodium</taxon>
        <taxon>Plasmodium (Laverania)</taxon>
    </lineage>
</organism>
<dbReference type="EMBL" id="GG665100">
    <property type="protein sequence ID" value="KNG75905.1"/>
    <property type="molecule type" value="Genomic_DNA"/>
</dbReference>
<evidence type="ECO:0000256" key="1">
    <source>
        <dbReference type="SAM" id="Phobius"/>
    </source>
</evidence>
<protein>
    <submittedName>
        <fullName evidence="2">Uncharacterized protein</fullName>
    </submittedName>
</protein>
<keyword evidence="1" id="KW-0812">Transmembrane</keyword>
<gene>
    <name evidence="2" type="ORF">PFMG_02120</name>
</gene>